<organism evidence="2 3">
    <name type="scientific">Musa acuminata subsp. malaccensis</name>
    <name type="common">Wild banana</name>
    <name type="synonym">Musa malaccensis</name>
    <dbReference type="NCBI Taxonomy" id="214687"/>
    <lineage>
        <taxon>Eukaryota</taxon>
        <taxon>Viridiplantae</taxon>
        <taxon>Streptophyta</taxon>
        <taxon>Embryophyta</taxon>
        <taxon>Tracheophyta</taxon>
        <taxon>Spermatophyta</taxon>
        <taxon>Magnoliopsida</taxon>
        <taxon>Liliopsida</taxon>
        <taxon>Zingiberales</taxon>
        <taxon>Musaceae</taxon>
        <taxon>Musa</taxon>
    </lineage>
</organism>
<dbReference type="Proteomes" id="UP000012960">
    <property type="component" value="Unplaced"/>
</dbReference>
<accession>A0A804HYW3</accession>
<dbReference type="EnsemblPlants" id="Ma02_t03640.1">
    <property type="protein sequence ID" value="Ma02_p03640.1"/>
    <property type="gene ID" value="Ma02_g03640"/>
</dbReference>
<dbReference type="InParanoid" id="A0A804HYW3"/>
<reference evidence="2" key="2">
    <citation type="submission" date="2021-05" db="UniProtKB">
        <authorList>
            <consortium name="EnsemblPlants"/>
        </authorList>
    </citation>
    <scope>IDENTIFICATION</scope>
    <source>
        <strain evidence="2">subsp. malaccensis</strain>
    </source>
</reference>
<evidence type="ECO:0000313" key="1">
    <source>
        <dbReference type="EMBL" id="CAG1860998.1"/>
    </source>
</evidence>
<gene>
    <name evidence="1" type="ORF">GSMUA_58920.1</name>
</gene>
<dbReference type="AlphaFoldDB" id="A0A804HYW3"/>
<protein>
    <submittedName>
        <fullName evidence="1">(wild Malaysian banana) hypothetical protein</fullName>
    </submittedName>
</protein>
<evidence type="ECO:0000313" key="3">
    <source>
        <dbReference type="Proteomes" id="UP000012960"/>
    </source>
</evidence>
<name>A0A804HYW3_MUSAM</name>
<dbReference type="EMBL" id="HG996467">
    <property type="protein sequence ID" value="CAG1860998.1"/>
    <property type="molecule type" value="Genomic_DNA"/>
</dbReference>
<keyword evidence="3" id="KW-1185">Reference proteome</keyword>
<evidence type="ECO:0000313" key="2">
    <source>
        <dbReference type="EnsemblPlants" id="Ma02_p03640.1"/>
    </source>
</evidence>
<reference evidence="1" key="1">
    <citation type="submission" date="2021-03" db="EMBL/GenBank/DDBJ databases">
        <authorList>
            <consortium name="Genoscope - CEA"/>
            <person name="William W."/>
        </authorList>
    </citation>
    <scope>NUCLEOTIDE SEQUENCE</scope>
    <source>
        <strain evidence="1">Doubled-haploid Pahang</strain>
    </source>
</reference>
<sequence length="48" mass="5919">MAHECKIKSMKLSFFYTLLLAWSSWWSKLVQDQLFDLIWERLPSYHLK</sequence>
<dbReference type="Gramene" id="Ma02_t03640.1">
    <property type="protein sequence ID" value="Ma02_p03640.1"/>
    <property type="gene ID" value="Ma02_g03640"/>
</dbReference>
<proteinExistence type="predicted"/>